<dbReference type="EMBL" id="BLAL01000315">
    <property type="protein sequence ID" value="GET02814.1"/>
    <property type="molecule type" value="Genomic_DNA"/>
</dbReference>
<dbReference type="SUPFAM" id="SSF48371">
    <property type="entry name" value="ARM repeat"/>
    <property type="match status" value="1"/>
</dbReference>
<feature type="coiled-coil region" evidence="1">
    <location>
        <begin position="26"/>
        <end position="53"/>
    </location>
</feature>
<proteinExistence type="predicted"/>
<keyword evidence="1" id="KW-0175">Coiled coil</keyword>
<gene>
    <name evidence="3" type="ORF">RCL2_002918300</name>
</gene>
<evidence type="ECO:0000313" key="3">
    <source>
        <dbReference type="EMBL" id="GET02814.1"/>
    </source>
</evidence>
<evidence type="ECO:0000256" key="1">
    <source>
        <dbReference type="SAM" id="Coils"/>
    </source>
</evidence>
<comment type="caution">
    <text evidence="3">The sequence shown here is derived from an EMBL/GenBank/DDBJ whole genome shotgun (WGS) entry which is preliminary data.</text>
</comment>
<dbReference type="AlphaFoldDB" id="A0A8H3R481"/>
<reference evidence="3" key="1">
    <citation type="submission" date="2019-10" db="EMBL/GenBank/DDBJ databases">
        <title>Conservation and host-specific expression of non-tandemly repeated heterogenous ribosome RNA gene in arbuscular mycorrhizal fungi.</title>
        <authorList>
            <person name="Maeda T."/>
            <person name="Kobayashi Y."/>
            <person name="Nakagawa T."/>
            <person name="Ezawa T."/>
            <person name="Yamaguchi K."/>
            <person name="Bino T."/>
            <person name="Nishimoto Y."/>
            <person name="Shigenobu S."/>
            <person name="Kawaguchi M."/>
        </authorList>
    </citation>
    <scope>NUCLEOTIDE SEQUENCE</scope>
    <source>
        <strain evidence="3">HR1</strain>
    </source>
</reference>
<feature type="compositionally biased region" description="Acidic residues" evidence="2">
    <location>
        <begin position="228"/>
        <end position="274"/>
    </location>
</feature>
<evidence type="ECO:0000256" key="2">
    <source>
        <dbReference type="SAM" id="MobiDB-lite"/>
    </source>
</evidence>
<dbReference type="OrthoDB" id="2305124at2759"/>
<sequence length="274" mass="31678">MLSLTTSETTSTRMEASTVTPVYVSMPSSEKIINEIRKRIEEAKEEANGQDMDVIEIDLPPINSKYYLSILEDIHNALVHVERIGEKLFIKLDGGKKVELYERTFSILYSCPPPLIWIEVVYNRTNDREHALKNIRLAKPHCARTEFLMVALALGTAVHPDNPNPRVTSVSVGDPPNDRPHRGPYIGYWPSRVNYNAVRWYKISWNRYLEIGYNVRIDFNDILNQLTEDSDDDDEEDSDEDDEQDDGEDDREDDGEDDEDEDDDDDEDEDYEEI</sequence>
<dbReference type="InterPro" id="IPR016024">
    <property type="entry name" value="ARM-type_fold"/>
</dbReference>
<evidence type="ECO:0000313" key="4">
    <source>
        <dbReference type="Proteomes" id="UP000615446"/>
    </source>
</evidence>
<dbReference type="Proteomes" id="UP000615446">
    <property type="component" value="Unassembled WGS sequence"/>
</dbReference>
<organism evidence="3 4">
    <name type="scientific">Rhizophagus clarus</name>
    <dbReference type="NCBI Taxonomy" id="94130"/>
    <lineage>
        <taxon>Eukaryota</taxon>
        <taxon>Fungi</taxon>
        <taxon>Fungi incertae sedis</taxon>
        <taxon>Mucoromycota</taxon>
        <taxon>Glomeromycotina</taxon>
        <taxon>Glomeromycetes</taxon>
        <taxon>Glomerales</taxon>
        <taxon>Glomeraceae</taxon>
        <taxon>Rhizophagus</taxon>
    </lineage>
</organism>
<name>A0A8H3R481_9GLOM</name>
<accession>A0A8H3R481</accession>
<feature type="region of interest" description="Disordered" evidence="2">
    <location>
        <begin position="162"/>
        <end position="186"/>
    </location>
</feature>
<feature type="region of interest" description="Disordered" evidence="2">
    <location>
        <begin position="226"/>
        <end position="274"/>
    </location>
</feature>
<protein>
    <submittedName>
        <fullName evidence="3">Uncharacterized protein</fullName>
    </submittedName>
</protein>